<dbReference type="EMBL" id="JAGEPF010000010">
    <property type="protein sequence ID" value="MBO2459241.1"/>
    <property type="molecule type" value="Genomic_DNA"/>
</dbReference>
<sequence length="500" mass="53408">MDLAGRTAGSVPGGVPGGVLAGMLARVADADKWRAWSRQVAHTGHCARPVRVTGGAMAVDGRTGEVRAEWSSTGEPDGALLLACGDRRAAICPSCAETYRRDTWHLVSAGLRGRDAALPDGVDAVPASVGTHPAVLATFTAPSFGAVHRATADGPCRVRRGPLVCEHAMRSWCDARHAADDPIVGRPLCWDCYRYDAHVLWHAAVPELWRRTMIYVYRALARIGSERSGVPVSVRAVRSVVRVSYVKVAEYQRRGAVHLHAVIRLDGVADGDRSATVAPPGWADVTALADAIRDAAGRVAVPCPVPGIAAARWGAQLDVAPIADPARAAGYLAKYATKTASDTFAGLPPRRFGLRSVPAVSRRVNNPHVGLLVAACFRLARRPECAGLRLAEHVHALGFAGHFATKSRWYSVTRGTLRAVRRAWRTRNRRDSDPWAEAERGGGGAVLVRDWRYLGTGWARLGDADLAATLARDHAAARDAADLAVTARPPDRDGDGGRDD</sequence>
<gene>
    <name evidence="2" type="ORF">J4709_16810</name>
</gene>
<organism evidence="2 3">
    <name type="scientific">Actinomadura violacea</name>
    <dbReference type="NCBI Taxonomy" id="2819934"/>
    <lineage>
        <taxon>Bacteria</taxon>
        <taxon>Bacillati</taxon>
        <taxon>Actinomycetota</taxon>
        <taxon>Actinomycetes</taxon>
        <taxon>Streptosporangiales</taxon>
        <taxon>Thermomonosporaceae</taxon>
        <taxon>Actinomadura</taxon>
    </lineage>
</organism>
<evidence type="ECO:0008006" key="4">
    <source>
        <dbReference type="Google" id="ProtNLM"/>
    </source>
</evidence>
<dbReference type="Pfam" id="PF20199">
    <property type="entry name" value="RepSA"/>
    <property type="match status" value="1"/>
</dbReference>
<proteinExistence type="predicted"/>
<comment type="caution">
    <text evidence="2">The sequence shown here is derived from an EMBL/GenBank/DDBJ whole genome shotgun (WGS) entry which is preliminary data.</text>
</comment>
<evidence type="ECO:0000313" key="2">
    <source>
        <dbReference type="EMBL" id="MBO2459241.1"/>
    </source>
</evidence>
<feature type="region of interest" description="Disordered" evidence="1">
    <location>
        <begin position="479"/>
        <end position="500"/>
    </location>
</feature>
<feature type="compositionally biased region" description="Basic and acidic residues" evidence="1">
    <location>
        <begin position="489"/>
        <end position="500"/>
    </location>
</feature>
<protein>
    <recommendedName>
        <fullName evidence="4">Replication initiation protein</fullName>
    </recommendedName>
</protein>
<evidence type="ECO:0000313" key="3">
    <source>
        <dbReference type="Proteomes" id="UP000680206"/>
    </source>
</evidence>
<evidence type="ECO:0000256" key="1">
    <source>
        <dbReference type="SAM" id="MobiDB-lite"/>
    </source>
</evidence>
<dbReference type="RefSeq" id="WP_208241738.1">
    <property type="nucleotide sequence ID" value="NZ_JAGEPF010000010.1"/>
</dbReference>
<keyword evidence="3" id="KW-1185">Reference proteome</keyword>
<name>A0ABS3RR67_9ACTN</name>
<dbReference type="InterPro" id="IPR046828">
    <property type="entry name" value="RepSA"/>
</dbReference>
<dbReference type="Proteomes" id="UP000680206">
    <property type="component" value="Unassembled WGS sequence"/>
</dbReference>
<accession>A0ABS3RR67</accession>
<reference evidence="2 3" key="1">
    <citation type="submission" date="2021-03" db="EMBL/GenBank/DDBJ databases">
        <title>Actinomadura violae sp. nov., isolated from lichen in Thailand.</title>
        <authorList>
            <person name="Kanchanasin P."/>
            <person name="Saeng-In P."/>
            <person name="Phongsopitanun W."/>
            <person name="Yuki M."/>
            <person name="Kudo T."/>
            <person name="Ohkuma M."/>
            <person name="Tanasupawat S."/>
        </authorList>
    </citation>
    <scope>NUCLEOTIDE SEQUENCE [LARGE SCALE GENOMIC DNA]</scope>
    <source>
        <strain evidence="2 3">LCR2-06</strain>
    </source>
</reference>